<dbReference type="InterPro" id="IPR003313">
    <property type="entry name" value="AraC-bd"/>
</dbReference>
<evidence type="ECO:0000256" key="2">
    <source>
        <dbReference type="ARBA" id="ARBA00023125"/>
    </source>
</evidence>
<dbReference type="InterPro" id="IPR009057">
    <property type="entry name" value="Homeodomain-like_sf"/>
</dbReference>
<dbReference type="InterPro" id="IPR037923">
    <property type="entry name" value="HTH-like"/>
</dbReference>
<proteinExistence type="predicted"/>
<evidence type="ECO:0000259" key="4">
    <source>
        <dbReference type="PROSITE" id="PS01124"/>
    </source>
</evidence>
<dbReference type="Pfam" id="PF12833">
    <property type="entry name" value="HTH_18"/>
    <property type="match status" value="1"/>
</dbReference>
<dbReference type="Gene3D" id="1.10.10.60">
    <property type="entry name" value="Homeodomain-like"/>
    <property type="match status" value="1"/>
</dbReference>
<keyword evidence="1" id="KW-0805">Transcription regulation</keyword>
<dbReference type="PANTHER" id="PTHR43280:SF32">
    <property type="entry name" value="TRANSCRIPTIONAL REGULATORY PROTEIN"/>
    <property type="match status" value="1"/>
</dbReference>
<accession>A0A6L8LKW8</accession>
<evidence type="ECO:0000256" key="3">
    <source>
        <dbReference type="ARBA" id="ARBA00023163"/>
    </source>
</evidence>
<dbReference type="SUPFAM" id="SSF51215">
    <property type="entry name" value="Regulatory protein AraC"/>
    <property type="match status" value="1"/>
</dbReference>
<evidence type="ECO:0000256" key="1">
    <source>
        <dbReference type="ARBA" id="ARBA00023015"/>
    </source>
</evidence>
<dbReference type="SMART" id="SM00342">
    <property type="entry name" value="HTH_ARAC"/>
    <property type="match status" value="1"/>
</dbReference>
<keyword evidence="3" id="KW-0804">Transcription</keyword>
<feature type="domain" description="HTH araC/xylS-type" evidence="4">
    <location>
        <begin position="167"/>
        <end position="265"/>
    </location>
</feature>
<dbReference type="GO" id="GO:0003700">
    <property type="term" value="F:DNA-binding transcription factor activity"/>
    <property type="evidence" value="ECO:0007669"/>
    <property type="project" value="InterPro"/>
</dbReference>
<dbReference type="PROSITE" id="PS01124">
    <property type="entry name" value="HTH_ARAC_FAMILY_2"/>
    <property type="match status" value="1"/>
</dbReference>
<dbReference type="Pfam" id="PF02311">
    <property type="entry name" value="AraC_binding"/>
    <property type="match status" value="1"/>
</dbReference>
<evidence type="ECO:0000313" key="5">
    <source>
        <dbReference type="EMBL" id="MYM54352.1"/>
    </source>
</evidence>
<dbReference type="SUPFAM" id="SSF46689">
    <property type="entry name" value="Homeodomain-like"/>
    <property type="match status" value="1"/>
</dbReference>
<dbReference type="PANTHER" id="PTHR43280">
    <property type="entry name" value="ARAC-FAMILY TRANSCRIPTIONAL REGULATOR"/>
    <property type="match status" value="1"/>
</dbReference>
<dbReference type="EMBL" id="WWEN01000002">
    <property type="protein sequence ID" value="MYM54352.1"/>
    <property type="molecule type" value="Genomic_DNA"/>
</dbReference>
<evidence type="ECO:0000313" key="6">
    <source>
        <dbReference type="Proteomes" id="UP000479043"/>
    </source>
</evidence>
<protein>
    <submittedName>
        <fullName evidence="5">Helix-turn-helix domain-containing protein</fullName>
    </submittedName>
</protein>
<keyword evidence="2" id="KW-0238">DNA-binding</keyword>
<name>A0A6L8LKW8_9RHOB</name>
<reference evidence="5 6" key="1">
    <citation type="submission" date="2020-01" db="EMBL/GenBank/DDBJ databases">
        <authorList>
            <person name="Chen S."/>
        </authorList>
    </citation>
    <scope>NUCLEOTIDE SEQUENCE [LARGE SCALE GENOMIC DNA]</scope>
    <source>
        <strain evidence="5 6">GS-10</strain>
    </source>
</reference>
<sequence>MTHDRQDDRISLETTAQFTHGAPWRLSLPHDLPDYLLIWTTKGQAVASLNGCRRGVGAHCAIIVPPGTLFSLDLGRTGGGLVLSLSPELADQSHLPDQPRLLQLREVQAQAEITAALDAIHKEARSDQPFRMDACRAHTALLSVSLRRRIAALPATEKTTGAQRLVNAFSALIGKHHAEGLALADYARMLGVTPTHLTRACKDCSGNTAGDLLAQCSLYAARDLIETTATPLQDIAGQLGFGSAAYFSRFVQNQTGQSPSDLRRAARARGMAAR</sequence>
<organism evidence="5 6">
    <name type="scientific">Thalassovita mangrovi</name>
    <dbReference type="NCBI Taxonomy" id="2692236"/>
    <lineage>
        <taxon>Bacteria</taxon>
        <taxon>Pseudomonadati</taxon>
        <taxon>Pseudomonadota</taxon>
        <taxon>Alphaproteobacteria</taxon>
        <taxon>Rhodobacterales</taxon>
        <taxon>Roseobacteraceae</taxon>
        <taxon>Thalassovita</taxon>
    </lineage>
</organism>
<dbReference type="InterPro" id="IPR018060">
    <property type="entry name" value="HTH_AraC"/>
</dbReference>
<gene>
    <name evidence="5" type="ORF">GR167_03475</name>
</gene>
<dbReference type="GO" id="GO:0043565">
    <property type="term" value="F:sequence-specific DNA binding"/>
    <property type="evidence" value="ECO:0007669"/>
    <property type="project" value="InterPro"/>
</dbReference>
<keyword evidence="6" id="KW-1185">Reference proteome</keyword>
<dbReference type="AlphaFoldDB" id="A0A6L8LKW8"/>
<dbReference type="RefSeq" id="WP_160972053.1">
    <property type="nucleotide sequence ID" value="NZ_WWEN01000002.1"/>
</dbReference>
<comment type="caution">
    <text evidence="5">The sequence shown here is derived from an EMBL/GenBank/DDBJ whole genome shotgun (WGS) entry which is preliminary data.</text>
</comment>
<dbReference type="Proteomes" id="UP000479043">
    <property type="component" value="Unassembled WGS sequence"/>
</dbReference>